<proteinExistence type="predicted"/>
<comment type="caution">
    <text evidence="3">The sequence shown here is derived from an EMBL/GenBank/DDBJ whole genome shotgun (WGS) entry which is preliminary data.</text>
</comment>
<dbReference type="Proteomes" id="UP000756346">
    <property type="component" value="Unassembled WGS sequence"/>
</dbReference>
<feature type="compositionally biased region" description="Basic and acidic residues" evidence="1">
    <location>
        <begin position="185"/>
        <end position="197"/>
    </location>
</feature>
<evidence type="ECO:0000256" key="2">
    <source>
        <dbReference type="SAM" id="Phobius"/>
    </source>
</evidence>
<feature type="transmembrane region" description="Helical" evidence="2">
    <location>
        <begin position="34"/>
        <end position="53"/>
    </location>
</feature>
<gene>
    <name evidence="3" type="ORF">B0I36DRAFT_328802</name>
</gene>
<dbReference type="EMBL" id="JAGTJQ010000007">
    <property type="protein sequence ID" value="KAH7028208.1"/>
    <property type="molecule type" value="Genomic_DNA"/>
</dbReference>
<evidence type="ECO:0000313" key="4">
    <source>
        <dbReference type="Proteomes" id="UP000756346"/>
    </source>
</evidence>
<sequence length="204" mass="22147">HDVGAAGLRFQVVPRGVAAEERLRLEATGQLPHARVSFLPFLLLAGILGLVLINREHSRTEGLVLAPSNVGPPAALSEQGQAGGVDDGIPCYEDMDSVIFEGVERNGVQHLCWAQDKEIAFGCDAVEPRHQPGHLVEPLIKGRRRLALSSCRLGDGKVLALPLSHLRYCDVERRQLWLQTGVDGQHDDGLADKHPVNEDDILVG</sequence>
<organism evidence="3 4">
    <name type="scientific">Microdochium trichocladiopsis</name>
    <dbReference type="NCBI Taxonomy" id="1682393"/>
    <lineage>
        <taxon>Eukaryota</taxon>
        <taxon>Fungi</taxon>
        <taxon>Dikarya</taxon>
        <taxon>Ascomycota</taxon>
        <taxon>Pezizomycotina</taxon>
        <taxon>Sordariomycetes</taxon>
        <taxon>Xylariomycetidae</taxon>
        <taxon>Xylariales</taxon>
        <taxon>Microdochiaceae</taxon>
        <taxon>Microdochium</taxon>
    </lineage>
</organism>
<evidence type="ECO:0000256" key="1">
    <source>
        <dbReference type="SAM" id="MobiDB-lite"/>
    </source>
</evidence>
<evidence type="ECO:0000313" key="3">
    <source>
        <dbReference type="EMBL" id="KAH7028208.1"/>
    </source>
</evidence>
<protein>
    <submittedName>
        <fullName evidence="3">Uncharacterized protein</fullName>
    </submittedName>
</protein>
<keyword evidence="2" id="KW-0812">Transmembrane</keyword>
<dbReference type="RefSeq" id="XP_046011007.1">
    <property type="nucleotide sequence ID" value="XM_046154636.1"/>
</dbReference>
<feature type="non-terminal residue" evidence="3">
    <location>
        <position position="1"/>
    </location>
</feature>
<dbReference type="AlphaFoldDB" id="A0A9P9BNY3"/>
<feature type="region of interest" description="Disordered" evidence="1">
    <location>
        <begin position="185"/>
        <end position="204"/>
    </location>
</feature>
<accession>A0A9P9BNY3</accession>
<dbReference type="GeneID" id="70184182"/>
<name>A0A9P9BNY3_9PEZI</name>
<keyword evidence="4" id="KW-1185">Reference proteome</keyword>
<keyword evidence="2" id="KW-1133">Transmembrane helix</keyword>
<keyword evidence="2" id="KW-0472">Membrane</keyword>
<reference evidence="3" key="1">
    <citation type="journal article" date="2021" name="Nat. Commun.">
        <title>Genetic determinants of endophytism in the Arabidopsis root mycobiome.</title>
        <authorList>
            <person name="Mesny F."/>
            <person name="Miyauchi S."/>
            <person name="Thiergart T."/>
            <person name="Pickel B."/>
            <person name="Atanasova L."/>
            <person name="Karlsson M."/>
            <person name="Huettel B."/>
            <person name="Barry K.W."/>
            <person name="Haridas S."/>
            <person name="Chen C."/>
            <person name="Bauer D."/>
            <person name="Andreopoulos W."/>
            <person name="Pangilinan J."/>
            <person name="LaButti K."/>
            <person name="Riley R."/>
            <person name="Lipzen A."/>
            <person name="Clum A."/>
            <person name="Drula E."/>
            <person name="Henrissat B."/>
            <person name="Kohler A."/>
            <person name="Grigoriev I.V."/>
            <person name="Martin F.M."/>
            <person name="Hacquard S."/>
        </authorList>
    </citation>
    <scope>NUCLEOTIDE SEQUENCE</scope>
    <source>
        <strain evidence="3">MPI-CAGE-CH-0230</strain>
    </source>
</reference>